<feature type="signal peptide" evidence="1">
    <location>
        <begin position="1"/>
        <end position="23"/>
    </location>
</feature>
<evidence type="ECO:0000313" key="2">
    <source>
        <dbReference type="EMBL" id="XBG60894.1"/>
    </source>
</evidence>
<organism evidence="2">
    <name type="scientific">Pontimicrobium sp. SW4</name>
    <dbReference type="NCBI Taxonomy" id="3153519"/>
    <lineage>
        <taxon>Bacteria</taxon>
        <taxon>Pseudomonadati</taxon>
        <taxon>Bacteroidota</taxon>
        <taxon>Flavobacteriia</taxon>
        <taxon>Flavobacteriales</taxon>
        <taxon>Flavobacteriaceae</taxon>
        <taxon>Pontimicrobium</taxon>
    </lineage>
</organism>
<reference evidence="2" key="1">
    <citation type="submission" date="2024-05" db="EMBL/GenBank/DDBJ databases">
        <title>Pontimicrobium maritimus sp. nov., isolated form sea water.</title>
        <authorList>
            <person name="Muhammad N."/>
            <person name="Vuong T.Q."/>
            <person name="Han H.L."/>
            <person name="Kim S.-G."/>
        </authorList>
    </citation>
    <scope>NUCLEOTIDE SEQUENCE</scope>
    <source>
        <strain evidence="2">SW4</strain>
    </source>
</reference>
<accession>A0AAU7BS28</accession>
<dbReference type="RefSeq" id="WP_347923122.1">
    <property type="nucleotide sequence ID" value="NZ_CP157199.1"/>
</dbReference>
<protein>
    <recommendedName>
        <fullName evidence="3">Lipocalin-like domain-containing protein</fullName>
    </recommendedName>
</protein>
<dbReference type="EMBL" id="CP157199">
    <property type="protein sequence ID" value="XBG60894.1"/>
    <property type="molecule type" value="Genomic_DNA"/>
</dbReference>
<evidence type="ECO:0008006" key="3">
    <source>
        <dbReference type="Google" id="ProtNLM"/>
    </source>
</evidence>
<keyword evidence="1" id="KW-0732">Signal</keyword>
<name>A0AAU7BS28_9FLAO</name>
<proteinExistence type="predicted"/>
<dbReference type="AlphaFoldDB" id="A0AAU7BS28"/>
<sequence length="151" mass="17149">MKKALKTIIITTLVMLFGISSYAQVNSNKEKLIGTWTLDYNKAINELKSEAKQHYDAFDSDRKQKLQTSFSQRKMTFEADGSYTLVVNADRQVTGTWDLKQDGVTLELVTNGRTIIHTIGKISNQNMELLLEKSTTSKQLFGTWHLNKVSN</sequence>
<feature type="chain" id="PRO_5043660914" description="Lipocalin-like domain-containing protein" evidence="1">
    <location>
        <begin position="24"/>
        <end position="151"/>
    </location>
</feature>
<gene>
    <name evidence="2" type="ORF">ABGB03_13610</name>
</gene>
<evidence type="ECO:0000256" key="1">
    <source>
        <dbReference type="SAM" id="SignalP"/>
    </source>
</evidence>